<feature type="compositionally biased region" description="Pro residues" evidence="1">
    <location>
        <begin position="40"/>
        <end position="50"/>
    </location>
</feature>
<protein>
    <submittedName>
        <fullName evidence="2">Uncharacterized protein</fullName>
    </submittedName>
</protein>
<reference evidence="2" key="1">
    <citation type="submission" date="2019-01" db="EMBL/GenBank/DDBJ databases">
        <title>Draft genome sequences of three monokaryotic isolates of the white-rot basidiomycete fungus Dichomitus squalens.</title>
        <authorList>
            <consortium name="DOE Joint Genome Institute"/>
            <person name="Lopez S.C."/>
            <person name="Andreopoulos B."/>
            <person name="Pangilinan J."/>
            <person name="Lipzen A."/>
            <person name="Riley R."/>
            <person name="Ahrendt S."/>
            <person name="Ng V."/>
            <person name="Barry K."/>
            <person name="Daum C."/>
            <person name="Grigoriev I.V."/>
            <person name="Hilden K.S."/>
            <person name="Makela M.R."/>
            <person name="de Vries R.P."/>
        </authorList>
    </citation>
    <scope>NUCLEOTIDE SEQUENCE [LARGE SCALE GENOMIC DNA]</scope>
    <source>
        <strain evidence="2">OM18370.1</strain>
    </source>
</reference>
<name>A0A4Q9MY74_9APHY</name>
<evidence type="ECO:0000256" key="1">
    <source>
        <dbReference type="SAM" id="MobiDB-lite"/>
    </source>
</evidence>
<sequence length="362" mass="39563">MSPGSARKKPVCQKCGHLMAGHKRPMGVPICPRDGSVPASPQPQPPPAPAPLARTYAQASPDFIFNPTASGYWHRVNPNWTDPEPPANPLDRFPKRQPSAVTTEPDNRSQGAPSRRPPVMPTYEVIDVDAEDEHQQAAYGHGGCTDRAAAGSPEHEYEYEQDYEQDFDPDYTREQSLPGEEEDASDTSSSASSVTILKRMTRRLSQAIGRSTPLASLYSSPYEQVAAITSAAEAEGLYTRVRHVERSGAPVQNLSLKHEPATPTRTLPTREHSWFIAVGRDRGAVDVLADSQVTPPKPTVRLPPESGVVLEPYDYQRGLSRELNERVGAYPNDPTRIRNTFVDVLVAGAVGGLVVFYCLSSL</sequence>
<feature type="compositionally biased region" description="Polar residues" evidence="1">
    <location>
        <begin position="99"/>
        <end position="112"/>
    </location>
</feature>
<feature type="region of interest" description="Disordered" evidence="1">
    <location>
        <begin position="22"/>
        <end position="120"/>
    </location>
</feature>
<gene>
    <name evidence="2" type="ORF">BD311DRAFT_473449</name>
</gene>
<dbReference type="EMBL" id="ML143392">
    <property type="protein sequence ID" value="TBU33030.1"/>
    <property type="molecule type" value="Genomic_DNA"/>
</dbReference>
<dbReference type="AlphaFoldDB" id="A0A4Q9MY74"/>
<dbReference type="Proteomes" id="UP000292957">
    <property type="component" value="Unassembled WGS sequence"/>
</dbReference>
<organism evidence="2">
    <name type="scientific">Dichomitus squalens</name>
    <dbReference type="NCBI Taxonomy" id="114155"/>
    <lineage>
        <taxon>Eukaryota</taxon>
        <taxon>Fungi</taxon>
        <taxon>Dikarya</taxon>
        <taxon>Basidiomycota</taxon>
        <taxon>Agaricomycotina</taxon>
        <taxon>Agaricomycetes</taxon>
        <taxon>Polyporales</taxon>
        <taxon>Polyporaceae</taxon>
        <taxon>Dichomitus</taxon>
    </lineage>
</organism>
<feature type="region of interest" description="Disordered" evidence="1">
    <location>
        <begin position="137"/>
        <end position="194"/>
    </location>
</feature>
<feature type="compositionally biased region" description="Acidic residues" evidence="1">
    <location>
        <begin position="159"/>
        <end position="169"/>
    </location>
</feature>
<accession>A0A4Q9MY74</accession>
<dbReference type="OrthoDB" id="3252109at2759"/>
<proteinExistence type="predicted"/>
<evidence type="ECO:0000313" key="2">
    <source>
        <dbReference type="EMBL" id="TBU33030.1"/>
    </source>
</evidence>